<comment type="caution">
    <text evidence="2">The sequence shown here is derived from an EMBL/GenBank/DDBJ whole genome shotgun (WGS) entry which is preliminary data.</text>
</comment>
<feature type="transmembrane region" description="Helical" evidence="1">
    <location>
        <begin position="128"/>
        <end position="151"/>
    </location>
</feature>
<organism evidence="2 3">
    <name type="scientific">Recurvomyces mirabilis</name>
    <dbReference type="NCBI Taxonomy" id="574656"/>
    <lineage>
        <taxon>Eukaryota</taxon>
        <taxon>Fungi</taxon>
        <taxon>Dikarya</taxon>
        <taxon>Ascomycota</taxon>
        <taxon>Pezizomycotina</taxon>
        <taxon>Dothideomycetes</taxon>
        <taxon>Dothideomycetidae</taxon>
        <taxon>Mycosphaerellales</taxon>
        <taxon>Teratosphaeriaceae</taxon>
        <taxon>Recurvomyces</taxon>
    </lineage>
</organism>
<dbReference type="Proteomes" id="UP001274830">
    <property type="component" value="Unassembled WGS sequence"/>
</dbReference>
<dbReference type="AlphaFoldDB" id="A0AAE0WLV7"/>
<keyword evidence="1" id="KW-0812">Transmembrane</keyword>
<evidence type="ECO:0000313" key="3">
    <source>
        <dbReference type="Proteomes" id="UP001274830"/>
    </source>
</evidence>
<feature type="transmembrane region" description="Helical" evidence="1">
    <location>
        <begin position="171"/>
        <end position="188"/>
    </location>
</feature>
<dbReference type="EMBL" id="JAUTXT010000021">
    <property type="protein sequence ID" value="KAK3674101.1"/>
    <property type="molecule type" value="Genomic_DNA"/>
</dbReference>
<gene>
    <name evidence="2" type="ORF">LTR78_005948</name>
</gene>
<keyword evidence="1" id="KW-0472">Membrane</keyword>
<reference evidence="2" key="1">
    <citation type="submission" date="2023-07" db="EMBL/GenBank/DDBJ databases">
        <title>Black Yeasts Isolated from many extreme environments.</title>
        <authorList>
            <person name="Coleine C."/>
            <person name="Stajich J.E."/>
            <person name="Selbmann L."/>
        </authorList>
    </citation>
    <scope>NUCLEOTIDE SEQUENCE</scope>
    <source>
        <strain evidence="2">CCFEE 5485</strain>
    </source>
</reference>
<keyword evidence="1" id="KW-1133">Transmembrane helix</keyword>
<evidence type="ECO:0000256" key="1">
    <source>
        <dbReference type="SAM" id="Phobius"/>
    </source>
</evidence>
<protein>
    <submittedName>
        <fullName evidence="2">Uncharacterized protein</fullName>
    </submittedName>
</protein>
<accession>A0AAE0WLV7</accession>
<sequence>MAVFGFLGQASLSMPILFDPHDNTIGNDRETLKMLGMCLSLLQVERGFTELLLPRTLTRVDRVQILPGTTNAMGTRVNTLNLGRGDSNNIADLERPDRLPANQRTLTTTILQNPDTIGIEFVRVRDTFAVTAISLSPFVASMLFVAIWMGLFIGKFGGDVQLVTQTAFSGAAYIVTAGALFIALFAYLDSQSN</sequence>
<keyword evidence="3" id="KW-1185">Reference proteome</keyword>
<evidence type="ECO:0000313" key="2">
    <source>
        <dbReference type="EMBL" id="KAK3674101.1"/>
    </source>
</evidence>
<name>A0AAE0WLV7_9PEZI</name>
<proteinExistence type="predicted"/>